<dbReference type="KEGG" id="bban:J4G43_047335"/>
<evidence type="ECO:0000313" key="2">
    <source>
        <dbReference type="EMBL" id="UEM11982.1"/>
    </source>
</evidence>
<name>A0A939MG07_9BRAD</name>
<gene>
    <name evidence="2" type="ORF">J4G43_047335</name>
    <name evidence="1" type="ORF">J4G43_49040</name>
</gene>
<dbReference type="AlphaFoldDB" id="A0A939MG07"/>
<reference evidence="1" key="1">
    <citation type="submission" date="2021-03" db="EMBL/GenBank/DDBJ databases">
        <title>Whole Genome Sequence of Bradyrhizobium sp. Strain 144S4.</title>
        <authorList>
            <person name="Bromfield E.S.P."/>
            <person name="Cloutier S."/>
        </authorList>
    </citation>
    <scope>NUCLEOTIDE SEQUENCE [LARGE SCALE GENOMIC DNA]</scope>
    <source>
        <strain evidence="1">144S4</strain>
    </source>
</reference>
<evidence type="ECO:0000313" key="3">
    <source>
        <dbReference type="Proteomes" id="UP000664702"/>
    </source>
</evidence>
<reference evidence="2 3" key="2">
    <citation type="journal article" date="2022" name="Int. J. Syst. Evol. Microbiol.">
        <title>Strains of Bradyrhizobium barranii sp. nov. associated with legumes native to Canada are symbionts of soybeans and belong to different subspecies (subsp. barranii subsp. nov. and subsp. apii subsp. nov.) and symbiovars (sv. glycinearum and sv. septentrionale).</title>
        <authorList>
            <person name="Bromfield E.S.P."/>
            <person name="Cloutier S."/>
            <person name="Wasai-Hara S."/>
            <person name="Minamisawa K."/>
        </authorList>
    </citation>
    <scope>NUCLEOTIDE SEQUENCE [LARGE SCALE GENOMIC DNA]</scope>
    <source>
        <strain evidence="2 3">144S4</strain>
    </source>
</reference>
<sequence>MAEYQLTTPDTNGPVLRIADSAFIPADPANRDWIEYQDWLAAGGVPDPYVPPPVPEPPPPTMVAWSDQYEAVSGAVSGISSRGQLGWDDADHAAATTVYMAKKNAADSDIGTAFAVALQPGRVLRIEARNDSTSFVSHNIVATEKRGSDFAITVTPRDNSARAAPVTQTVSIAVFDVPPGATKSIV</sequence>
<dbReference type="EMBL" id="CP086136">
    <property type="protein sequence ID" value="UEM11982.1"/>
    <property type="molecule type" value="Genomic_DNA"/>
</dbReference>
<protein>
    <submittedName>
        <fullName evidence="1">Uncharacterized protein</fullName>
    </submittedName>
</protein>
<proteinExistence type="predicted"/>
<dbReference type="EMBL" id="JAGEMI010000001">
    <property type="protein sequence ID" value="MBO1868468.1"/>
    <property type="molecule type" value="Genomic_DNA"/>
</dbReference>
<dbReference type="Proteomes" id="UP000664702">
    <property type="component" value="Chromosome"/>
</dbReference>
<organism evidence="1">
    <name type="scientific">Bradyrhizobium barranii subsp. barranii</name>
    <dbReference type="NCBI Taxonomy" id="2823807"/>
    <lineage>
        <taxon>Bacteria</taxon>
        <taxon>Pseudomonadati</taxon>
        <taxon>Pseudomonadota</taxon>
        <taxon>Alphaproteobacteria</taxon>
        <taxon>Hyphomicrobiales</taxon>
        <taxon>Nitrobacteraceae</taxon>
        <taxon>Bradyrhizobium</taxon>
        <taxon>Bradyrhizobium barranii</taxon>
    </lineage>
</organism>
<dbReference type="RefSeq" id="WP_208088942.1">
    <property type="nucleotide sequence ID" value="NZ_CP086136.1"/>
</dbReference>
<accession>A0A939MG07</accession>
<evidence type="ECO:0000313" key="1">
    <source>
        <dbReference type="EMBL" id="MBO1868468.1"/>
    </source>
</evidence>